<dbReference type="InterPro" id="IPR046450">
    <property type="entry name" value="PA_dom_sf"/>
</dbReference>
<dbReference type="CDD" id="cd02121">
    <property type="entry name" value="PA_GCPII_like"/>
    <property type="match status" value="1"/>
</dbReference>
<dbReference type="STRING" id="1408157.A0A1J7INF8"/>
<evidence type="ECO:0000313" key="5">
    <source>
        <dbReference type="EMBL" id="OIW29127.1"/>
    </source>
</evidence>
<reference evidence="5 6" key="1">
    <citation type="submission" date="2016-10" db="EMBL/GenBank/DDBJ databases">
        <title>Draft genome sequence of Coniochaeta ligniaria NRRL30616, a lignocellulolytic fungus for bioabatement of inhibitors in plant biomass hydrolysates.</title>
        <authorList>
            <consortium name="DOE Joint Genome Institute"/>
            <person name="Jimenez D.J."/>
            <person name="Hector R.E."/>
            <person name="Riley R."/>
            <person name="Sun H."/>
            <person name="Grigoriev I.V."/>
            <person name="Van Elsas J.D."/>
            <person name="Nichols N.N."/>
        </authorList>
    </citation>
    <scope>NUCLEOTIDE SEQUENCE [LARGE SCALE GENOMIC DNA]</scope>
    <source>
        <strain evidence="5 6">NRRL 30616</strain>
    </source>
</reference>
<dbReference type="InterPro" id="IPR007365">
    <property type="entry name" value="TFR-like_dimer_dom"/>
</dbReference>
<dbReference type="InterPro" id="IPR007484">
    <property type="entry name" value="Peptidase_M28"/>
</dbReference>
<dbReference type="Gene3D" id="3.40.630.10">
    <property type="entry name" value="Zn peptidases"/>
    <property type="match status" value="1"/>
</dbReference>
<feature type="domain" description="Peptidase M28" evidence="4">
    <location>
        <begin position="385"/>
        <end position="572"/>
    </location>
</feature>
<feature type="domain" description="PA" evidence="2">
    <location>
        <begin position="193"/>
        <end position="268"/>
    </location>
</feature>
<evidence type="ECO:0000256" key="1">
    <source>
        <dbReference type="ARBA" id="ARBA00005634"/>
    </source>
</evidence>
<dbReference type="Pfam" id="PF04389">
    <property type="entry name" value="Peptidase_M28"/>
    <property type="match status" value="1"/>
</dbReference>
<accession>A0A1J7INF8</accession>
<dbReference type="InParanoid" id="A0A1J7INF8"/>
<dbReference type="InterPro" id="IPR036757">
    <property type="entry name" value="TFR-like_dimer_dom_sf"/>
</dbReference>
<gene>
    <name evidence="5" type="ORF">CONLIGDRAFT_618304</name>
</gene>
<proteinExistence type="inferred from homology"/>
<dbReference type="Pfam" id="PF02225">
    <property type="entry name" value="PA"/>
    <property type="match status" value="1"/>
</dbReference>
<dbReference type="SUPFAM" id="SSF47672">
    <property type="entry name" value="Transferrin receptor-like dimerisation domain"/>
    <property type="match status" value="1"/>
</dbReference>
<dbReference type="Gene3D" id="1.20.930.40">
    <property type="entry name" value="Transferrin receptor-like, dimerisation domain"/>
    <property type="match status" value="1"/>
</dbReference>
<dbReference type="Proteomes" id="UP000182658">
    <property type="component" value="Unassembled WGS sequence"/>
</dbReference>
<dbReference type="FunFam" id="3.40.630.10:FF:000101">
    <property type="entry name" value="N-acetylated alpha-linked acidic dipeptidase like 1"/>
    <property type="match status" value="1"/>
</dbReference>
<sequence length="767" mass="83761">MKDPNVAAARDAKHQQLRQSGQLIVRRPSSRPVFDKKVRTGLLLALTFVGLYQLFNLHTTQSISPSPLNGGAPSYKELQDIFLSTPSENKAKEWSWYYTSGPHLAGKNISQAQWTRDKWKEFGITNSELVTYDVYLNYPLDRRLALLWGPANKEPVVLFEASLEESVLDDDQTTGLEERIPTFHAYSGSGNATAPYVFANYGTRQDFEDLVDLGINLTGKIALVKYGQVFRGLKVQRAEQLGMLGVVMYSDPGDDGNVTEANGFAPYPDGLARESSSVQRGSTLFLTTAQGDPTTPGYPSKPGVPRQPVDGLLPSIPSLPISYDDALPLLLAMNGHGPKSSSLGHHWAGGGLGHRGVQYNIGPSPSTLALHLVNDQDYTITPIWNVISIINGTLDDEVVIIGNHRDSWSAGGAGDPNSGSAALMEVARSLGRALETGWKPLRTIVLASWDGEEYGIIGSTEWVEEYIPWLSDAAVAYVNIDAGTAGPHFWASAAPLLEGVLRRVTALVPSPNQTVEGQSVRDVWNGRVSTIGSGSDFVAFQDFAGIPSVDLGFNHGPGGPTWHYHSNYDSWHWMDNFGDPGWHYHAAISRVWGLLTLELANSPVIPFSAVDYATALARYVDSLKDVAESSPQRATSAARFTFKRLESALEKFRRAAAVLDDEAKVLNQISSSGRSWPGTDGPVLRRLRSVNRRYKLLERFLLHPEGLDGRSWFKHTVFAPGLWTGYSGATFPGILESLESGDDGGVVRWEKIIAGQLDDLAVFLDGE</sequence>
<evidence type="ECO:0000259" key="4">
    <source>
        <dbReference type="Pfam" id="PF04389"/>
    </source>
</evidence>
<keyword evidence="6" id="KW-1185">Reference proteome</keyword>
<dbReference type="PANTHER" id="PTHR10404:SF46">
    <property type="entry name" value="VACUOLAR PROTEIN SORTING-ASSOCIATED PROTEIN 70"/>
    <property type="match status" value="1"/>
</dbReference>
<dbReference type="InterPro" id="IPR003137">
    <property type="entry name" value="PA_domain"/>
</dbReference>
<dbReference type="SUPFAM" id="SSF53187">
    <property type="entry name" value="Zn-dependent exopeptidases"/>
    <property type="match status" value="1"/>
</dbReference>
<name>A0A1J7INF8_9PEZI</name>
<organism evidence="5 6">
    <name type="scientific">Coniochaeta ligniaria NRRL 30616</name>
    <dbReference type="NCBI Taxonomy" id="1408157"/>
    <lineage>
        <taxon>Eukaryota</taxon>
        <taxon>Fungi</taxon>
        <taxon>Dikarya</taxon>
        <taxon>Ascomycota</taxon>
        <taxon>Pezizomycotina</taxon>
        <taxon>Sordariomycetes</taxon>
        <taxon>Sordariomycetidae</taxon>
        <taxon>Coniochaetales</taxon>
        <taxon>Coniochaetaceae</taxon>
        <taxon>Coniochaeta</taxon>
    </lineage>
</organism>
<dbReference type="OrthoDB" id="5841748at2759"/>
<dbReference type="SUPFAM" id="SSF52025">
    <property type="entry name" value="PA domain"/>
    <property type="match status" value="1"/>
</dbReference>
<evidence type="ECO:0000259" key="2">
    <source>
        <dbReference type="Pfam" id="PF02225"/>
    </source>
</evidence>
<protein>
    <submittedName>
        <fullName evidence="5">Membrane protein</fullName>
    </submittedName>
</protein>
<dbReference type="Gene3D" id="3.50.30.30">
    <property type="match status" value="1"/>
</dbReference>
<dbReference type="FunCoup" id="A0A1J7INF8">
    <property type="interactions" value="134"/>
</dbReference>
<dbReference type="AlphaFoldDB" id="A0A1J7INF8"/>
<dbReference type="InterPro" id="IPR039373">
    <property type="entry name" value="Peptidase_M28B"/>
</dbReference>
<dbReference type="EMBL" id="KV875098">
    <property type="protein sequence ID" value="OIW29127.1"/>
    <property type="molecule type" value="Genomic_DNA"/>
</dbReference>
<dbReference type="GO" id="GO:0004180">
    <property type="term" value="F:carboxypeptidase activity"/>
    <property type="evidence" value="ECO:0007669"/>
    <property type="project" value="TreeGrafter"/>
</dbReference>
<dbReference type="FunFam" id="3.50.30.30:FF:000008">
    <property type="entry name" value="Glutamate carboxypeptidase 2"/>
    <property type="match status" value="1"/>
</dbReference>
<dbReference type="CDD" id="cd08022">
    <property type="entry name" value="M28_PSMA_like"/>
    <property type="match status" value="1"/>
</dbReference>
<evidence type="ECO:0000259" key="3">
    <source>
        <dbReference type="Pfam" id="PF04253"/>
    </source>
</evidence>
<feature type="domain" description="Transferrin receptor-like dimerisation" evidence="3">
    <location>
        <begin position="641"/>
        <end position="763"/>
    </location>
</feature>
<dbReference type="Pfam" id="PF04253">
    <property type="entry name" value="TFR_dimer"/>
    <property type="match status" value="1"/>
</dbReference>
<comment type="similarity">
    <text evidence="1">Belongs to the peptidase M28 family. M28B subfamily.</text>
</comment>
<dbReference type="PANTHER" id="PTHR10404">
    <property type="entry name" value="N-ACETYLATED-ALPHA-LINKED ACIDIC DIPEPTIDASE"/>
    <property type="match status" value="1"/>
</dbReference>
<evidence type="ECO:0000313" key="6">
    <source>
        <dbReference type="Proteomes" id="UP000182658"/>
    </source>
</evidence>